<sequence length="67" mass="7338">MQRQYSGTAGLSERYQLGGFREPHDEPTAITAGLVADQAVVGRDQAVDRVRHDRSSIASRPYGVYAC</sequence>
<keyword evidence="2" id="KW-1185">Reference proteome</keyword>
<proteinExistence type="predicted"/>
<name>A0A317D3W4_9ACTN</name>
<dbReference type="Proteomes" id="UP000245410">
    <property type="component" value="Unassembled WGS sequence"/>
</dbReference>
<protein>
    <submittedName>
        <fullName evidence="1">Uncharacterized protein</fullName>
    </submittedName>
</protein>
<evidence type="ECO:0000313" key="2">
    <source>
        <dbReference type="Proteomes" id="UP000245410"/>
    </source>
</evidence>
<reference evidence="1 2" key="1">
    <citation type="submission" date="2018-05" db="EMBL/GenBank/DDBJ databases">
        <title>Micromonospora atacamensis sp. nov., a novel actinobacteria isolated from high altitude Atacama Desert soil.</title>
        <authorList>
            <person name="Carro L."/>
            <person name="Golinska P."/>
            <person name="Klenk H.-P."/>
            <person name="Goodfellow M."/>
        </authorList>
    </citation>
    <scope>NUCLEOTIDE SEQUENCE [LARGE SCALE GENOMIC DNA]</scope>
    <source>
        <strain evidence="1 2">5R2A7</strain>
    </source>
</reference>
<accession>A0A317D3W4</accession>
<dbReference type="EMBL" id="QGKR01000226">
    <property type="protein sequence ID" value="PWR07275.1"/>
    <property type="molecule type" value="Genomic_DNA"/>
</dbReference>
<comment type="caution">
    <text evidence="1">The sequence shown here is derived from an EMBL/GenBank/DDBJ whole genome shotgun (WGS) entry which is preliminary data.</text>
</comment>
<organism evidence="1 2">
    <name type="scientific">Micromonospora acroterricola</name>
    <dbReference type="NCBI Taxonomy" id="2202421"/>
    <lineage>
        <taxon>Bacteria</taxon>
        <taxon>Bacillati</taxon>
        <taxon>Actinomycetota</taxon>
        <taxon>Actinomycetes</taxon>
        <taxon>Micromonosporales</taxon>
        <taxon>Micromonosporaceae</taxon>
        <taxon>Micromonospora</taxon>
    </lineage>
</organism>
<gene>
    <name evidence="1" type="ORF">DKT68_19605</name>
</gene>
<dbReference type="AlphaFoldDB" id="A0A317D3W4"/>
<evidence type="ECO:0000313" key="1">
    <source>
        <dbReference type="EMBL" id="PWR07275.1"/>
    </source>
</evidence>